<dbReference type="EMBL" id="JACCCO010000003">
    <property type="protein sequence ID" value="NYF43835.1"/>
    <property type="molecule type" value="Genomic_DNA"/>
</dbReference>
<sequence length="122" mass="12196">MVEITRRTALRAGAAGVAGAVLPLPGAAPAAGRTAARDAAPGGPGDLERRALAMDSPVFLLETAVPPAFGDGVLAGVVRGVGAVAEVFTDHPDPMRSVMIGWHDEGRAASLPVPALSDARPA</sequence>
<evidence type="ECO:0000256" key="1">
    <source>
        <dbReference type="SAM" id="MobiDB-lite"/>
    </source>
</evidence>
<dbReference type="RefSeq" id="WP_179827592.1">
    <property type="nucleotide sequence ID" value="NZ_JACCCO010000003.1"/>
</dbReference>
<dbReference type="Proteomes" id="UP000576393">
    <property type="component" value="Unassembled WGS sequence"/>
</dbReference>
<organism evidence="2 3">
    <name type="scientific">Streptosporangium sandarakinum</name>
    <dbReference type="NCBI Taxonomy" id="1260955"/>
    <lineage>
        <taxon>Bacteria</taxon>
        <taxon>Bacillati</taxon>
        <taxon>Actinomycetota</taxon>
        <taxon>Actinomycetes</taxon>
        <taxon>Streptosporangiales</taxon>
        <taxon>Streptosporangiaceae</taxon>
        <taxon>Streptosporangium</taxon>
    </lineage>
</organism>
<reference evidence="2 3" key="1">
    <citation type="submission" date="2020-07" db="EMBL/GenBank/DDBJ databases">
        <title>Sequencing the genomes of 1000 actinobacteria strains.</title>
        <authorList>
            <person name="Klenk H.-P."/>
        </authorList>
    </citation>
    <scope>NUCLEOTIDE SEQUENCE [LARGE SCALE GENOMIC DNA]</scope>
    <source>
        <strain evidence="2 3">DSM 45763</strain>
    </source>
</reference>
<accession>A0A852VCE4</accession>
<dbReference type="PROSITE" id="PS51318">
    <property type="entry name" value="TAT"/>
    <property type="match status" value="1"/>
</dbReference>
<feature type="region of interest" description="Disordered" evidence="1">
    <location>
        <begin position="28"/>
        <end position="48"/>
    </location>
</feature>
<dbReference type="InterPro" id="IPR006311">
    <property type="entry name" value="TAT_signal"/>
</dbReference>
<evidence type="ECO:0000313" key="3">
    <source>
        <dbReference type="Proteomes" id="UP000576393"/>
    </source>
</evidence>
<gene>
    <name evidence="2" type="ORF">HDA43_006062</name>
</gene>
<evidence type="ECO:0000313" key="2">
    <source>
        <dbReference type="EMBL" id="NYF43835.1"/>
    </source>
</evidence>
<name>A0A852VCE4_9ACTN</name>
<comment type="caution">
    <text evidence="2">The sequence shown here is derived from an EMBL/GenBank/DDBJ whole genome shotgun (WGS) entry which is preliminary data.</text>
</comment>
<dbReference type="AlphaFoldDB" id="A0A852VCE4"/>
<proteinExistence type="predicted"/>
<protein>
    <submittedName>
        <fullName evidence="2">Uncharacterized protein</fullName>
    </submittedName>
</protein>
<feature type="compositionally biased region" description="Low complexity" evidence="1">
    <location>
        <begin position="28"/>
        <end position="41"/>
    </location>
</feature>
<keyword evidence="3" id="KW-1185">Reference proteome</keyword>